<dbReference type="Gene3D" id="2.40.50.140">
    <property type="entry name" value="Nucleic acid-binding proteins"/>
    <property type="match status" value="1"/>
</dbReference>
<dbReference type="Proteomes" id="UP000094389">
    <property type="component" value="Unassembled WGS sequence"/>
</dbReference>
<evidence type="ECO:0000313" key="11">
    <source>
        <dbReference type="EMBL" id="CEP22120.1"/>
    </source>
</evidence>
<dbReference type="Pfam" id="PF01336">
    <property type="entry name" value="tRNA_anti-codon"/>
    <property type="match status" value="1"/>
</dbReference>
<dbReference type="PANTHER" id="PTHR22594">
    <property type="entry name" value="ASPARTYL/LYSYL-TRNA SYNTHETASE"/>
    <property type="match status" value="1"/>
</dbReference>
<dbReference type="EC" id="6.1.1.22" evidence="2"/>
<dbReference type="FunFam" id="3.30.930.10:FF:000016">
    <property type="entry name" value="Asparagine--tRNA ligase"/>
    <property type="match status" value="1"/>
</dbReference>
<dbReference type="InterPro" id="IPR012340">
    <property type="entry name" value="NA-bd_OB-fold"/>
</dbReference>
<accession>A0A1E4S052</accession>
<dbReference type="PRINTS" id="PR01042">
    <property type="entry name" value="TRNASYNTHASP"/>
</dbReference>
<dbReference type="OrthoDB" id="43906at2759"/>
<dbReference type="InterPro" id="IPR002312">
    <property type="entry name" value="Asp/Asn-tRNA-synth_IIb"/>
</dbReference>
<evidence type="ECO:0000256" key="6">
    <source>
        <dbReference type="ARBA" id="ARBA00022917"/>
    </source>
</evidence>
<dbReference type="AlphaFoldDB" id="A0A0H5C2F7"/>
<sequence>MIRSVQWHSKRLQHSLAPNISQLLKKPPALDSALTVNGYVKSVRSLKKVSFVDLFDGSTHESLMCVLSPADAEQLKTGQSVRFQGTWKQSKGKEQPFELKTQAVEVLGDVPANYPLQKKLHSLKFLRTIPTLRWKTGYLSSILRFRSQVDGRLHRFFEDEGFFKTNPPIITGSDCEGAGELFQVESKSKESQPFFGKSAYLTVSTQLHLEVLCCALGKVWSLSPTFRAEESDTNRHLSEFWMLEGEIAFIDNVQQLTKFTERMIKSIVKDLVEDNNGIATNLLKSQRSEEGMEQAIGKLQQRWSSLYTEEWPCITYSEALDILKRSGVKFQIPVRYEDGLASEHEKWLAGEHFHSPVFVVDYPKEMKPFYMKLNDDNSTVACFDLLVPEVGEIIGGSVREHSLEKLHTEIEQRGMNKQDLQWYLSTRENATVPHGGFGLGFERLLCYLSGVSNVRDVVPFPRAHDECEA</sequence>
<dbReference type="InterPro" id="IPR004364">
    <property type="entry name" value="Aa-tRNA-synt_II"/>
</dbReference>
<evidence type="ECO:0000256" key="9">
    <source>
        <dbReference type="ARBA" id="ARBA00068798"/>
    </source>
</evidence>
<keyword evidence="4" id="KW-0547">Nucleotide-binding</keyword>
<keyword evidence="7 12" id="KW-0030">Aminoacyl-tRNA synthetase</keyword>
<dbReference type="GO" id="GO:0005524">
    <property type="term" value="F:ATP binding"/>
    <property type="evidence" value="ECO:0007669"/>
    <property type="project" value="UniProtKB-KW"/>
</dbReference>
<dbReference type="SUPFAM" id="SSF50249">
    <property type="entry name" value="Nucleic acid-binding proteins"/>
    <property type="match status" value="1"/>
</dbReference>
<keyword evidence="14" id="KW-1185">Reference proteome</keyword>
<dbReference type="STRING" id="983966.A0A0H5C2F7"/>
<accession>A0A0H5C2F7</accession>
<keyword evidence="3 11" id="KW-0436">Ligase</keyword>
<dbReference type="GO" id="GO:0004816">
    <property type="term" value="F:asparagine-tRNA ligase activity"/>
    <property type="evidence" value="ECO:0007669"/>
    <property type="project" value="UniProtKB-EC"/>
</dbReference>
<dbReference type="CDD" id="cd04318">
    <property type="entry name" value="EcAsnRS_like_N"/>
    <property type="match status" value="1"/>
</dbReference>
<dbReference type="CDD" id="cd00776">
    <property type="entry name" value="AsxRS_core"/>
    <property type="match status" value="1"/>
</dbReference>
<dbReference type="PANTHER" id="PTHR22594:SF34">
    <property type="entry name" value="ASPARAGINE--TRNA LIGASE, MITOCHONDRIAL-RELATED"/>
    <property type="match status" value="1"/>
</dbReference>
<evidence type="ECO:0000256" key="7">
    <source>
        <dbReference type="ARBA" id="ARBA00023146"/>
    </source>
</evidence>
<dbReference type="NCBIfam" id="NF003037">
    <property type="entry name" value="PRK03932.1"/>
    <property type="match status" value="1"/>
</dbReference>
<proteinExistence type="inferred from homology"/>
<dbReference type="GO" id="GO:0005739">
    <property type="term" value="C:mitochondrion"/>
    <property type="evidence" value="ECO:0007669"/>
    <property type="project" value="TreeGrafter"/>
</dbReference>
<evidence type="ECO:0000256" key="1">
    <source>
        <dbReference type="ARBA" id="ARBA00008226"/>
    </source>
</evidence>
<evidence type="ECO:0000256" key="8">
    <source>
        <dbReference type="ARBA" id="ARBA00029886"/>
    </source>
</evidence>
<feature type="domain" description="Aminoacyl-transfer RNA synthetases class-II family profile" evidence="10">
    <location>
        <begin position="143"/>
        <end position="459"/>
    </location>
</feature>
<reference evidence="13" key="2">
    <citation type="journal article" date="2015" name="J. Biotechnol.">
        <title>The structure of the Cyberlindnera jadinii genome and its relation to Candida utilis analyzed by the occurrence of single nucleotide polymorphisms.</title>
        <authorList>
            <person name="Rupp O."/>
            <person name="Brinkrolf K."/>
            <person name="Buerth C."/>
            <person name="Kunigo M."/>
            <person name="Schneider J."/>
            <person name="Jaenicke S."/>
            <person name="Goesmann A."/>
            <person name="Puehler A."/>
            <person name="Jaeger K.-E."/>
            <person name="Ernst J.F."/>
        </authorList>
    </citation>
    <scope>NUCLEOTIDE SEQUENCE [LARGE SCALE GENOMIC DNA]</scope>
    <source>
        <strain evidence="13">ATCC 18201 / CBS 1600 / BCRC 20928 / JCM 3617 / NBRC 0987 / NRRL Y-1542</strain>
    </source>
</reference>
<dbReference type="InterPro" id="IPR004365">
    <property type="entry name" value="NA-bd_OB_tRNA"/>
</dbReference>
<reference evidence="12 14" key="3">
    <citation type="journal article" date="2016" name="Proc. Natl. Acad. Sci. U.S.A.">
        <title>Comparative genomics of biotechnologically important yeasts.</title>
        <authorList>
            <person name="Riley R."/>
            <person name="Haridas S."/>
            <person name="Wolfe K.H."/>
            <person name="Lopes M.R."/>
            <person name="Hittinger C.T."/>
            <person name="Goeker M."/>
            <person name="Salamov A.A."/>
            <person name="Wisecaver J.H."/>
            <person name="Long T.M."/>
            <person name="Calvey C.H."/>
            <person name="Aerts A.L."/>
            <person name="Barry K.W."/>
            <person name="Choi C."/>
            <person name="Clum A."/>
            <person name="Coughlan A.Y."/>
            <person name="Deshpande S."/>
            <person name="Douglass A.P."/>
            <person name="Hanson S.J."/>
            <person name="Klenk H.-P."/>
            <person name="LaButti K.M."/>
            <person name="Lapidus A."/>
            <person name="Lindquist E.A."/>
            <person name="Lipzen A.M."/>
            <person name="Meier-Kolthoff J.P."/>
            <person name="Ohm R.A."/>
            <person name="Otillar R.P."/>
            <person name="Pangilinan J.L."/>
            <person name="Peng Y."/>
            <person name="Rokas A."/>
            <person name="Rosa C.A."/>
            <person name="Scheuner C."/>
            <person name="Sibirny A.A."/>
            <person name="Slot J.C."/>
            <person name="Stielow J.B."/>
            <person name="Sun H."/>
            <person name="Kurtzman C.P."/>
            <person name="Blackwell M."/>
            <person name="Grigoriev I.V."/>
            <person name="Jeffries T.W."/>
        </authorList>
    </citation>
    <scope>NUCLEOTIDE SEQUENCE [LARGE SCALE GENOMIC DNA]</scope>
    <source>
        <strain evidence="14">ATCC 18201 / CBS 1600 / BCRC 20928 / JCM 3617 / NBRC 0987 / NRRL Y-1542</strain>
        <strain evidence="12">NRRL Y-1542</strain>
    </source>
</reference>
<comment type="similarity">
    <text evidence="1">Belongs to the class-II aminoacyl-tRNA synthetase family.</text>
</comment>
<evidence type="ECO:0000256" key="2">
    <source>
        <dbReference type="ARBA" id="ARBA00012816"/>
    </source>
</evidence>
<dbReference type="PROSITE" id="PS50862">
    <property type="entry name" value="AA_TRNA_LIGASE_II"/>
    <property type="match status" value="1"/>
</dbReference>
<reference evidence="11" key="1">
    <citation type="submission" date="2014-12" db="EMBL/GenBank/DDBJ databases">
        <authorList>
            <person name="Jaenicke S."/>
        </authorList>
    </citation>
    <scope>NUCLEOTIDE SEQUENCE [LARGE SCALE GENOMIC DNA]</scope>
    <source>
        <strain evidence="11">CBS1600</strain>
    </source>
</reference>
<evidence type="ECO:0000256" key="5">
    <source>
        <dbReference type="ARBA" id="ARBA00022840"/>
    </source>
</evidence>
<dbReference type="GO" id="GO:0006421">
    <property type="term" value="P:asparaginyl-tRNA aminoacylation"/>
    <property type="evidence" value="ECO:0007669"/>
    <property type="project" value="InterPro"/>
</dbReference>
<evidence type="ECO:0000256" key="4">
    <source>
        <dbReference type="ARBA" id="ARBA00022741"/>
    </source>
</evidence>
<dbReference type="SUPFAM" id="SSF55681">
    <property type="entry name" value="Class II aaRS and biotin synthetases"/>
    <property type="match status" value="1"/>
</dbReference>
<evidence type="ECO:0000313" key="14">
    <source>
        <dbReference type="Proteomes" id="UP000094389"/>
    </source>
</evidence>
<protein>
    <recommendedName>
        <fullName evidence="9">Asparagine--tRNA ligase, mitochondrial</fullName>
        <ecNumber evidence="2">6.1.1.22</ecNumber>
    </recommendedName>
    <alternativeName>
        <fullName evidence="8">Asparaginyl-tRNA synthetase</fullName>
    </alternativeName>
</protein>
<keyword evidence="5" id="KW-0067">ATP-binding</keyword>
<evidence type="ECO:0000259" key="10">
    <source>
        <dbReference type="PROSITE" id="PS50862"/>
    </source>
</evidence>
<evidence type="ECO:0000256" key="3">
    <source>
        <dbReference type="ARBA" id="ARBA00022598"/>
    </source>
</evidence>
<dbReference type="GO" id="GO:0003676">
    <property type="term" value="F:nucleic acid binding"/>
    <property type="evidence" value="ECO:0007669"/>
    <property type="project" value="InterPro"/>
</dbReference>
<dbReference type="EMBL" id="KV453933">
    <property type="protein sequence ID" value="ODV72864.1"/>
    <property type="molecule type" value="Genomic_DNA"/>
</dbReference>
<dbReference type="InterPro" id="IPR045864">
    <property type="entry name" value="aa-tRNA-synth_II/BPL/LPL"/>
</dbReference>
<evidence type="ECO:0000313" key="12">
    <source>
        <dbReference type="EMBL" id="ODV72864.1"/>
    </source>
</evidence>
<dbReference type="InterPro" id="IPR004522">
    <property type="entry name" value="Asn-tRNA-ligase"/>
</dbReference>
<dbReference type="Gene3D" id="3.30.930.10">
    <property type="entry name" value="Bira Bifunctional Protein, Domain 2"/>
    <property type="match status" value="1"/>
</dbReference>
<dbReference type="NCBIfam" id="TIGR00457">
    <property type="entry name" value="asnS"/>
    <property type="match status" value="1"/>
</dbReference>
<dbReference type="InterPro" id="IPR006195">
    <property type="entry name" value="aa-tRNA-synth_II"/>
</dbReference>
<name>A0A0H5C2F7_CYBJN</name>
<dbReference type="EMBL" id="CDQK01000003">
    <property type="protein sequence ID" value="CEP22120.1"/>
    <property type="molecule type" value="Genomic_DNA"/>
</dbReference>
<dbReference type="Proteomes" id="UP000038830">
    <property type="component" value="Unassembled WGS sequence"/>
</dbReference>
<gene>
    <name evidence="11" type="primary">asnC</name>
    <name evidence="11" type="ORF">BN1211_2391</name>
    <name evidence="12" type="ORF">CYBJADRAFT_168380</name>
</gene>
<dbReference type="OMA" id="PEMAFYD"/>
<evidence type="ECO:0000313" key="13">
    <source>
        <dbReference type="Proteomes" id="UP000038830"/>
    </source>
</evidence>
<dbReference type="Pfam" id="PF00152">
    <property type="entry name" value="tRNA-synt_2"/>
    <property type="match status" value="1"/>
</dbReference>
<keyword evidence="6" id="KW-0648">Protein biosynthesis</keyword>
<organism evidence="11 13">
    <name type="scientific">Cyberlindnera jadinii (strain ATCC 18201 / CBS 1600 / BCRC 20928 / JCM 3617 / NBRC 0987 / NRRL Y-1542)</name>
    <name type="common">Torula yeast</name>
    <name type="synonym">Candida utilis</name>
    <dbReference type="NCBI Taxonomy" id="983966"/>
    <lineage>
        <taxon>Eukaryota</taxon>
        <taxon>Fungi</taxon>
        <taxon>Dikarya</taxon>
        <taxon>Ascomycota</taxon>
        <taxon>Saccharomycotina</taxon>
        <taxon>Saccharomycetes</taxon>
        <taxon>Phaffomycetales</taxon>
        <taxon>Phaffomycetaceae</taxon>
        <taxon>Cyberlindnera</taxon>
    </lineage>
</organism>